<dbReference type="EMBL" id="FNRV01000002">
    <property type="protein sequence ID" value="SEE02495.1"/>
    <property type="molecule type" value="Genomic_DNA"/>
</dbReference>
<comment type="caution">
    <text evidence="1">The sequence shown here is derived from an EMBL/GenBank/DDBJ whole genome shotgun (WGS) entry which is preliminary data.</text>
</comment>
<organism evidence="1 2">
    <name type="scientific">Pseudomonas mohnii</name>
    <dbReference type="NCBI Taxonomy" id="395600"/>
    <lineage>
        <taxon>Bacteria</taxon>
        <taxon>Pseudomonadati</taxon>
        <taxon>Pseudomonadota</taxon>
        <taxon>Gammaproteobacteria</taxon>
        <taxon>Pseudomonadales</taxon>
        <taxon>Pseudomonadaceae</taxon>
        <taxon>Pseudomonas</taxon>
    </lineage>
</organism>
<proteinExistence type="predicted"/>
<sequence length="39" mass="4387">MGWSVVAEMGSYNWMKLSQPAEGLDLGDITVSELSQHYR</sequence>
<accession>A0ABY0YVQ3</accession>
<evidence type="ECO:0000313" key="2">
    <source>
        <dbReference type="Proteomes" id="UP000199665"/>
    </source>
</evidence>
<protein>
    <submittedName>
        <fullName evidence="1">Uncharacterized protein</fullName>
    </submittedName>
</protein>
<dbReference type="Proteomes" id="UP000199665">
    <property type="component" value="Unassembled WGS sequence"/>
</dbReference>
<gene>
    <name evidence="1" type="ORF">SAMN05216205_6190</name>
</gene>
<evidence type="ECO:0000313" key="1">
    <source>
        <dbReference type="EMBL" id="SEE02495.1"/>
    </source>
</evidence>
<name>A0ABY0YVQ3_9PSED</name>
<reference evidence="1 2" key="1">
    <citation type="submission" date="2016-10" db="EMBL/GenBank/DDBJ databases">
        <authorList>
            <person name="Varghese N."/>
            <person name="Submissions S."/>
        </authorList>
    </citation>
    <scope>NUCLEOTIDE SEQUENCE [LARGE SCALE GENOMIC DNA]</scope>
    <source>
        <strain evidence="1 2">DSM 18327</strain>
    </source>
</reference>
<keyword evidence="2" id="KW-1185">Reference proteome</keyword>